<keyword evidence="1" id="KW-0472">Membrane</keyword>
<gene>
    <name evidence="2" type="ORF">B0O44_108288</name>
</gene>
<organism evidence="2 3">
    <name type="scientific">Pedobacter nutrimenti</name>
    <dbReference type="NCBI Taxonomy" id="1241337"/>
    <lineage>
        <taxon>Bacteria</taxon>
        <taxon>Pseudomonadati</taxon>
        <taxon>Bacteroidota</taxon>
        <taxon>Sphingobacteriia</taxon>
        <taxon>Sphingobacteriales</taxon>
        <taxon>Sphingobacteriaceae</taxon>
        <taxon>Pedobacter</taxon>
    </lineage>
</organism>
<dbReference type="AlphaFoldDB" id="A0A318UBN8"/>
<evidence type="ECO:0000313" key="3">
    <source>
        <dbReference type="Proteomes" id="UP000248198"/>
    </source>
</evidence>
<evidence type="ECO:0000256" key="1">
    <source>
        <dbReference type="SAM" id="Phobius"/>
    </source>
</evidence>
<keyword evidence="3" id="KW-1185">Reference proteome</keyword>
<dbReference type="Proteomes" id="UP000248198">
    <property type="component" value="Unassembled WGS sequence"/>
</dbReference>
<keyword evidence="1" id="KW-1133">Transmembrane helix</keyword>
<keyword evidence="1" id="KW-0812">Transmembrane</keyword>
<reference evidence="2 3" key="1">
    <citation type="submission" date="2018-06" db="EMBL/GenBank/DDBJ databases">
        <title>Genomic Encyclopedia of Archaeal and Bacterial Type Strains, Phase II (KMG-II): from individual species to whole genera.</title>
        <authorList>
            <person name="Goeker M."/>
        </authorList>
    </citation>
    <scope>NUCLEOTIDE SEQUENCE [LARGE SCALE GENOMIC DNA]</scope>
    <source>
        <strain evidence="2 3">DSM 27372</strain>
    </source>
</reference>
<name>A0A318UBN8_9SPHI</name>
<dbReference type="EMBL" id="QKLU01000008">
    <property type="protein sequence ID" value="PYF70859.1"/>
    <property type="molecule type" value="Genomic_DNA"/>
</dbReference>
<accession>A0A318UBN8</accession>
<feature type="transmembrane region" description="Helical" evidence="1">
    <location>
        <begin position="21"/>
        <end position="40"/>
    </location>
</feature>
<evidence type="ECO:0000313" key="2">
    <source>
        <dbReference type="EMBL" id="PYF70859.1"/>
    </source>
</evidence>
<comment type="caution">
    <text evidence="2">The sequence shown here is derived from an EMBL/GenBank/DDBJ whole genome shotgun (WGS) entry which is preliminary data.</text>
</comment>
<protein>
    <submittedName>
        <fullName evidence="2">Uncharacterized protein</fullName>
    </submittedName>
</protein>
<sequence>MLPGDFLRKYKFKSDTSTAKGSYWLAIIISAIAFALIWYLL</sequence>
<proteinExistence type="predicted"/>